<dbReference type="SUPFAM" id="SSF56672">
    <property type="entry name" value="DNA/RNA polymerases"/>
    <property type="match status" value="1"/>
</dbReference>
<accession>A0A9D4XG36</accession>
<dbReference type="InterPro" id="IPR041577">
    <property type="entry name" value="RT_RNaseH_2"/>
</dbReference>
<name>A0A9D4XG36_PEA</name>
<evidence type="ECO:0000313" key="4">
    <source>
        <dbReference type="Proteomes" id="UP001058974"/>
    </source>
</evidence>
<dbReference type="Pfam" id="PF17919">
    <property type="entry name" value="RT_RNaseH_2"/>
    <property type="match status" value="1"/>
</dbReference>
<sequence length="132" mass="15163">MIATCAPIFKLLRKDQRHDWTEDFQKAFDSIKEYLSEPPILSLPIEGRPLIMYLTVLDDSMGCVLGQRDESGKKEYAIYYLSKKFTNCESRKDTSDENPDSDGENPLRDFTGEGPNRTHMRKQQDEVLPVTG</sequence>
<dbReference type="AlphaFoldDB" id="A0A9D4XG36"/>
<dbReference type="EMBL" id="JAMSHJ010000004">
    <property type="protein sequence ID" value="KAI5419733.1"/>
    <property type="molecule type" value="Genomic_DNA"/>
</dbReference>
<dbReference type="Gene3D" id="3.30.70.270">
    <property type="match status" value="1"/>
</dbReference>
<dbReference type="Proteomes" id="UP001058974">
    <property type="component" value="Chromosome 4"/>
</dbReference>
<proteinExistence type="predicted"/>
<gene>
    <name evidence="3" type="ORF">KIW84_043771</name>
</gene>
<comment type="caution">
    <text evidence="3">The sequence shown here is derived from an EMBL/GenBank/DDBJ whole genome shotgun (WGS) entry which is preliminary data.</text>
</comment>
<evidence type="ECO:0000259" key="2">
    <source>
        <dbReference type="Pfam" id="PF17919"/>
    </source>
</evidence>
<organism evidence="3 4">
    <name type="scientific">Pisum sativum</name>
    <name type="common">Garden pea</name>
    <name type="synonym">Lathyrus oleraceus</name>
    <dbReference type="NCBI Taxonomy" id="3888"/>
    <lineage>
        <taxon>Eukaryota</taxon>
        <taxon>Viridiplantae</taxon>
        <taxon>Streptophyta</taxon>
        <taxon>Embryophyta</taxon>
        <taxon>Tracheophyta</taxon>
        <taxon>Spermatophyta</taxon>
        <taxon>Magnoliopsida</taxon>
        <taxon>eudicotyledons</taxon>
        <taxon>Gunneridae</taxon>
        <taxon>Pentapetalae</taxon>
        <taxon>rosids</taxon>
        <taxon>fabids</taxon>
        <taxon>Fabales</taxon>
        <taxon>Fabaceae</taxon>
        <taxon>Papilionoideae</taxon>
        <taxon>50 kb inversion clade</taxon>
        <taxon>NPAAA clade</taxon>
        <taxon>Hologalegina</taxon>
        <taxon>IRL clade</taxon>
        <taxon>Fabeae</taxon>
        <taxon>Lathyrus</taxon>
    </lineage>
</organism>
<evidence type="ECO:0000256" key="1">
    <source>
        <dbReference type="SAM" id="MobiDB-lite"/>
    </source>
</evidence>
<dbReference type="InterPro" id="IPR043502">
    <property type="entry name" value="DNA/RNA_pol_sf"/>
</dbReference>
<dbReference type="InterPro" id="IPR043128">
    <property type="entry name" value="Rev_trsase/Diguanyl_cyclase"/>
</dbReference>
<evidence type="ECO:0000313" key="3">
    <source>
        <dbReference type="EMBL" id="KAI5419733.1"/>
    </source>
</evidence>
<protein>
    <recommendedName>
        <fullName evidence="2">Reverse transcriptase/retrotransposon-derived protein RNase H-like domain-containing protein</fullName>
    </recommendedName>
</protein>
<dbReference type="PANTHER" id="PTHR48475:SF1">
    <property type="entry name" value="RNASE H TYPE-1 DOMAIN-CONTAINING PROTEIN"/>
    <property type="match status" value="1"/>
</dbReference>
<reference evidence="3 4" key="1">
    <citation type="journal article" date="2022" name="Nat. Genet.">
        <title>Improved pea reference genome and pan-genome highlight genomic features and evolutionary characteristics.</title>
        <authorList>
            <person name="Yang T."/>
            <person name="Liu R."/>
            <person name="Luo Y."/>
            <person name="Hu S."/>
            <person name="Wang D."/>
            <person name="Wang C."/>
            <person name="Pandey M.K."/>
            <person name="Ge S."/>
            <person name="Xu Q."/>
            <person name="Li N."/>
            <person name="Li G."/>
            <person name="Huang Y."/>
            <person name="Saxena R.K."/>
            <person name="Ji Y."/>
            <person name="Li M."/>
            <person name="Yan X."/>
            <person name="He Y."/>
            <person name="Liu Y."/>
            <person name="Wang X."/>
            <person name="Xiang C."/>
            <person name="Varshney R.K."/>
            <person name="Ding H."/>
            <person name="Gao S."/>
            <person name="Zong X."/>
        </authorList>
    </citation>
    <scope>NUCLEOTIDE SEQUENCE [LARGE SCALE GENOMIC DNA]</scope>
    <source>
        <strain evidence="3 4">cv. Zhongwan 6</strain>
    </source>
</reference>
<feature type="region of interest" description="Disordered" evidence="1">
    <location>
        <begin position="89"/>
        <end position="132"/>
    </location>
</feature>
<dbReference type="Gramene" id="Psat04G0377100-T1">
    <property type="protein sequence ID" value="KAI5419733.1"/>
    <property type="gene ID" value="KIW84_043771"/>
</dbReference>
<keyword evidence="4" id="KW-1185">Reference proteome</keyword>
<dbReference type="PANTHER" id="PTHR48475">
    <property type="entry name" value="RIBONUCLEASE H"/>
    <property type="match status" value="1"/>
</dbReference>
<feature type="domain" description="Reverse transcriptase/retrotransposon-derived protein RNase H-like" evidence="2">
    <location>
        <begin position="20"/>
        <end position="95"/>
    </location>
</feature>